<dbReference type="InterPro" id="IPR033985">
    <property type="entry name" value="SusD-like_N"/>
</dbReference>
<organism evidence="9 10">
    <name type="scientific">Seonamhaeicola marinus</name>
    <dbReference type="NCBI Taxonomy" id="1912246"/>
    <lineage>
        <taxon>Bacteria</taxon>
        <taxon>Pseudomonadati</taxon>
        <taxon>Bacteroidota</taxon>
        <taxon>Flavobacteriia</taxon>
        <taxon>Flavobacteriales</taxon>
        <taxon>Flavobacteriaceae</taxon>
    </lineage>
</organism>
<comment type="caution">
    <text evidence="9">The sequence shown here is derived from an EMBL/GenBank/DDBJ whole genome shotgun (WGS) entry which is preliminary data.</text>
</comment>
<evidence type="ECO:0000313" key="10">
    <source>
        <dbReference type="Proteomes" id="UP000323930"/>
    </source>
</evidence>
<reference evidence="9 10" key="1">
    <citation type="submission" date="2019-08" db="EMBL/GenBank/DDBJ databases">
        <title>Seonamhaeicola sediminis sp. nov., isolated from marine sediment.</title>
        <authorList>
            <person name="Cao W.R."/>
        </authorList>
    </citation>
    <scope>NUCLEOTIDE SEQUENCE [LARGE SCALE GENOMIC DNA]</scope>
    <source>
        <strain evidence="9 10">B011</strain>
    </source>
</reference>
<dbReference type="PROSITE" id="PS51257">
    <property type="entry name" value="PROKAR_LIPOPROTEIN"/>
    <property type="match status" value="1"/>
</dbReference>
<dbReference type="InterPro" id="IPR011990">
    <property type="entry name" value="TPR-like_helical_dom_sf"/>
</dbReference>
<evidence type="ECO:0000259" key="7">
    <source>
        <dbReference type="Pfam" id="PF07980"/>
    </source>
</evidence>
<dbReference type="Pfam" id="PF07980">
    <property type="entry name" value="SusD_RagB"/>
    <property type="match status" value="1"/>
</dbReference>
<evidence type="ECO:0000256" key="5">
    <source>
        <dbReference type="ARBA" id="ARBA00023237"/>
    </source>
</evidence>
<proteinExistence type="inferred from homology"/>
<evidence type="ECO:0000256" key="4">
    <source>
        <dbReference type="ARBA" id="ARBA00023136"/>
    </source>
</evidence>
<feature type="domain" description="RagB/SusD" evidence="7">
    <location>
        <begin position="354"/>
        <end position="475"/>
    </location>
</feature>
<keyword evidence="3 6" id="KW-0732">Signal</keyword>
<dbReference type="AlphaFoldDB" id="A0A5D0HIC7"/>
<evidence type="ECO:0000256" key="1">
    <source>
        <dbReference type="ARBA" id="ARBA00004442"/>
    </source>
</evidence>
<evidence type="ECO:0000256" key="6">
    <source>
        <dbReference type="SAM" id="SignalP"/>
    </source>
</evidence>
<feature type="chain" id="PRO_5023081853" evidence="6">
    <location>
        <begin position="22"/>
        <end position="484"/>
    </location>
</feature>
<protein>
    <submittedName>
        <fullName evidence="9">RagB/SusD family nutrient uptake outer membrane protein</fullName>
    </submittedName>
</protein>
<feature type="domain" description="SusD-like N-terminal" evidence="8">
    <location>
        <begin position="80"/>
        <end position="235"/>
    </location>
</feature>
<evidence type="ECO:0000313" key="9">
    <source>
        <dbReference type="EMBL" id="TYA69787.1"/>
    </source>
</evidence>
<dbReference type="OrthoDB" id="1100079at2"/>
<dbReference type="SUPFAM" id="SSF48452">
    <property type="entry name" value="TPR-like"/>
    <property type="match status" value="1"/>
</dbReference>
<comment type="subcellular location">
    <subcellularLocation>
        <location evidence="1">Cell outer membrane</location>
    </subcellularLocation>
</comment>
<accession>A0A5D0HIC7</accession>
<feature type="signal peptide" evidence="6">
    <location>
        <begin position="1"/>
        <end position="21"/>
    </location>
</feature>
<evidence type="ECO:0000256" key="3">
    <source>
        <dbReference type="ARBA" id="ARBA00022729"/>
    </source>
</evidence>
<comment type="similarity">
    <text evidence="2">Belongs to the SusD family.</text>
</comment>
<dbReference type="InterPro" id="IPR012944">
    <property type="entry name" value="SusD_RagB_dom"/>
</dbReference>
<dbReference type="GO" id="GO:0009279">
    <property type="term" value="C:cell outer membrane"/>
    <property type="evidence" value="ECO:0007669"/>
    <property type="project" value="UniProtKB-SubCell"/>
</dbReference>
<dbReference type="Pfam" id="PF14322">
    <property type="entry name" value="SusD-like_3"/>
    <property type="match status" value="1"/>
</dbReference>
<keyword evidence="4" id="KW-0472">Membrane</keyword>
<name>A0A5D0HIC7_9FLAO</name>
<sequence>MKNTRFLLTFIFALAMFVSCEKDFLDTEPGGAISSEQVATSAAANEALVNGIYASMRTWQIGGTTGHTDFGHKCLMGAYDMMGHDIVLNNFNWYIFYYNFQGRVESSSRTGIIWTTYYTFIADANIVINGLRSLETLTDEQEALLGQALAIKSFSLFNLVRVYSDTYRGNESSPGIPSPDRLNFDGAPRGTVQEVYDVIIPGLQEAVTLLEGYSRSSKQQIDQSVAQGLLARVYLETGNWQGAADMANAAKASYALMTGDEWVADGFSDISNKEWMWGADIDSESTTVFASFFSHFDSTNGGYAGALGGYKLIDSRLYDMIPATDSRKDAFVDPVNGNATYPDIPAYANLKFVDPSFLEGDYSYMRASEMHLIEAEALARLGNNSAAQVLFDLVSLRDSGYTLSANTGNDLVEEIYTQRRIELWGEGFGYFDLKRLGKPLQRTGGNHKGFGLQDEVVGGPLFKWQIPDDEINSNPMINAENQND</sequence>
<dbReference type="RefSeq" id="WP_148545057.1">
    <property type="nucleotide sequence ID" value="NZ_VSDQ01000729.1"/>
</dbReference>
<keyword evidence="10" id="KW-1185">Reference proteome</keyword>
<evidence type="ECO:0000259" key="8">
    <source>
        <dbReference type="Pfam" id="PF14322"/>
    </source>
</evidence>
<gene>
    <name evidence="9" type="ORF">FUA24_21055</name>
</gene>
<dbReference type="EMBL" id="VSDQ01000729">
    <property type="protein sequence ID" value="TYA69787.1"/>
    <property type="molecule type" value="Genomic_DNA"/>
</dbReference>
<dbReference type="Proteomes" id="UP000323930">
    <property type="component" value="Unassembled WGS sequence"/>
</dbReference>
<keyword evidence="5" id="KW-0998">Cell outer membrane</keyword>
<dbReference type="Gene3D" id="1.25.40.390">
    <property type="match status" value="1"/>
</dbReference>
<evidence type="ECO:0000256" key="2">
    <source>
        <dbReference type="ARBA" id="ARBA00006275"/>
    </source>
</evidence>